<keyword evidence="3" id="KW-1185">Reference proteome</keyword>
<dbReference type="SUPFAM" id="SSF53335">
    <property type="entry name" value="S-adenosyl-L-methionine-dependent methyltransferases"/>
    <property type="match status" value="1"/>
</dbReference>
<dbReference type="OrthoDB" id="108476at2"/>
<proteinExistence type="predicted"/>
<reference evidence="2 3" key="1">
    <citation type="journal article" date="2014" name="Int. J. Syst. Evol. Microbiol.">
        <title>Ramlibacter solisilvae sp. nov., isolated from forest soil, and emended description of the genus Ramlibacter.</title>
        <authorList>
            <person name="Lee H.J."/>
            <person name="Lee S.H."/>
            <person name="Lee S.S."/>
            <person name="Lee J.S."/>
            <person name="Kim Y."/>
            <person name="Kim S.C."/>
            <person name="Jeon C.O."/>
        </authorList>
    </citation>
    <scope>NUCLEOTIDE SEQUENCE [LARGE SCALE GENOMIC DNA]</scope>
    <source>
        <strain evidence="2 3">5-10</strain>
    </source>
</reference>
<dbReference type="RefSeq" id="WP_061498631.1">
    <property type="nucleotide sequence ID" value="NZ_CP010951.1"/>
</dbReference>
<feature type="domain" description="Methyltransferase type 11" evidence="1">
    <location>
        <begin position="33"/>
        <end position="116"/>
    </location>
</feature>
<dbReference type="CDD" id="cd02440">
    <property type="entry name" value="AdoMet_MTases"/>
    <property type="match status" value="1"/>
</dbReference>
<evidence type="ECO:0000313" key="2">
    <source>
        <dbReference type="EMBL" id="AMO23124.1"/>
    </source>
</evidence>
<sequence>MYAENRLTHNWLMKKAINDKVRERLPHLAGLVLDLGCGTRPFEADILAHASRYLGVDWGNTLHGSHADIVADLNQSLPLDDESADHVVSFEVMEHLAEPRMMLAEAFRILRRGGQLTLSVPFQWWVHEEPWDYYRYTRHGLEYLLKRAGFTDIRVAPSTGFWSMWFLKLNYQTTRLVRGPHHVKLLVRAALIPFWWINQSLAPVMDRWWPEDRETAGYFVTAAKP</sequence>
<evidence type="ECO:0000313" key="3">
    <source>
        <dbReference type="Proteomes" id="UP000070433"/>
    </source>
</evidence>
<dbReference type="InterPro" id="IPR013216">
    <property type="entry name" value="Methyltransf_11"/>
</dbReference>
<dbReference type="EMBL" id="CP010951">
    <property type="protein sequence ID" value="AMO23124.1"/>
    <property type="molecule type" value="Genomic_DNA"/>
</dbReference>
<evidence type="ECO:0000259" key="1">
    <source>
        <dbReference type="Pfam" id="PF08241"/>
    </source>
</evidence>
<name>A0A127JT23_9BURK</name>
<dbReference type="PANTHER" id="PTHR43861">
    <property type="entry name" value="TRANS-ACONITATE 2-METHYLTRANSFERASE-RELATED"/>
    <property type="match status" value="1"/>
</dbReference>
<dbReference type="GO" id="GO:0008757">
    <property type="term" value="F:S-adenosylmethionine-dependent methyltransferase activity"/>
    <property type="evidence" value="ECO:0007669"/>
    <property type="project" value="InterPro"/>
</dbReference>
<gene>
    <name evidence="2" type="ORF">UC35_09755</name>
</gene>
<accession>A0A127JT23</accession>
<protein>
    <recommendedName>
        <fullName evidence="1">Methyltransferase type 11 domain-containing protein</fullName>
    </recommendedName>
</protein>
<dbReference type="Pfam" id="PF08241">
    <property type="entry name" value="Methyltransf_11"/>
    <property type="match status" value="1"/>
</dbReference>
<dbReference type="AlphaFoldDB" id="A0A127JT23"/>
<dbReference type="InterPro" id="IPR029063">
    <property type="entry name" value="SAM-dependent_MTases_sf"/>
</dbReference>
<organism evidence="2 3">
    <name type="scientific">Ramlibacter tataouinensis</name>
    <dbReference type="NCBI Taxonomy" id="94132"/>
    <lineage>
        <taxon>Bacteria</taxon>
        <taxon>Pseudomonadati</taxon>
        <taxon>Pseudomonadota</taxon>
        <taxon>Betaproteobacteria</taxon>
        <taxon>Burkholderiales</taxon>
        <taxon>Comamonadaceae</taxon>
        <taxon>Ramlibacter</taxon>
    </lineage>
</organism>
<dbReference type="Proteomes" id="UP000070433">
    <property type="component" value="Chromosome"/>
</dbReference>
<dbReference type="Gene3D" id="3.40.50.150">
    <property type="entry name" value="Vaccinia Virus protein VP39"/>
    <property type="match status" value="1"/>
</dbReference>